<evidence type="ECO:0000313" key="2">
    <source>
        <dbReference type="EMBL" id="QIB64113.1"/>
    </source>
</evidence>
<dbReference type="KEGG" id="kim:G3T16_00455"/>
<keyword evidence="3" id="KW-1185">Reference proteome</keyword>
<dbReference type="Proteomes" id="UP000477680">
    <property type="component" value="Chromosome"/>
</dbReference>
<evidence type="ECO:0000259" key="1">
    <source>
        <dbReference type="Pfam" id="PF13577"/>
    </source>
</evidence>
<name>A0A6C0TX66_9GAMM</name>
<dbReference type="AlphaFoldDB" id="A0A6C0TX66"/>
<sequence>MTITTEFRSGHIEILDLSARFAWLIDHEEGRGVPELFVSEGRYGYEGYWCEGREAIEDFYERRRQPGTRKSRHIFTNHLIRIEKDRAFCTSNLILFATDGDAEANANPLSVLDYHDILVRDGDGNWRYLERRVVPAFGHMPKIMEKESGA</sequence>
<accession>A0A6C0TX66</accession>
<protein>
    <submittedName>
        <fullName evidence="2">Nuclear transport factor 2 family protein</fullName>
    </submittedName>
</protein>
<dbReference type="RefSeq" id="WP_163493364.1">
    <property type="nucleotide sequence ID" value="NZ_CP048711.1"/>
</dbReference>
<dbReference type="Gene3D" id="3.10.450.50">
    <property type="match status" value="1"/>
</dbReference>
<proteinExistence type="predicted"/>
<dbReference type="Pfam" id="PF13577">
    <property type="entry name" value="SnoaL_4"/>
    <property type="match status" value="1"/>
</dbReference>
<dbReference type="InterPro" id="IPR032710">
    <property type="entry name" value="NTF2-like_dom_sf"/>
</dbReference>
<gene>
    <name evidence="2" type="ORF">G3T16_00455</name>
</gene>
<dbReference type="InterPro" id="IPR037401">
    <property type="entry name" value="SnoaL-like"/>
</dbReference>
<feature type="domain" description="SnoaL-like" evidence="1">
    <location>
        <begin position="13"/>
        <end position="132"/>
    </location>
</feature>
<organism evidence="2 3">
    <name type="scientific">Kineobactrum salinum</name>
    <dbReference type="NCBI Taxonomy" id="2708301"/>
    <lineage>
        <taxon>Bacteria</taxon>
        <taxon>Pseudomonadati</taxon>
        <taxon>Pseudomonadota</taxon>
        <taxon>Gammaproteobacteria</taxon>
        <taxon>Cellvibrionales</taxon>
        <taxon>Halieaceae</taxon>
        <taxon>Kineobactrum</taxon>
    </lineage>
</organism>
<dbReference type="EMBL" id="CP048711">
    <property type="protein sequence ID" value="QIB64113.1"/>
    <property type="molecule type" value="Genomic_DNA"/>
</dbReference>
<dbReference type="SUPFAM" id="SSF54427">
    <property type="entry name" value="NTF2-like"/>
    <property type="match status" value="1"/>
</dbReference>
<reference evidence="2 3" key="1">
    <citation type="submission" date="2020-02" db="EMBL/GenBank/DDBJ databases">
        <title>Genome sequencing for Kineobactrum sp. M2.</title>
        <authorList>
            <person name="Park S.-J."/>
        </authorList>
    </citation>
    <scope>NUCLEOTIDE SEQUENCE [LARGE SCALE GENOMIC DNA]</scope>
    <source>
        <strain evidence="2 3">M2</strain>
    </source>
</reference>
<evidence type="ECO:0000313" key="3">
    <source>
        <dbReference type="Proteomes" id="UP000477680"/>
    </source>
</evidence>